<keyword evidence="1 3" id="KW-0145">Chemotaxis</keyword>
<dbReference type="Gene3D" id="3.30.1330.200">
    <property type="match status" value="1"/>
</dbReference>
<proteinExistence type="inferred from homology"/>
<evidence type="ECO:0000313" key="5">
    <source>
        <dbReference type="Proteomes" id="UP000202440"/>
    </source>
</evidence>
<keyword evidence="2 3" id="KW-0378">Hydrolase</keyword>
<dbReference type="GO" id="GO:0006935">
    <property type="term" value="P:chemotaxis"/>
    <property type="evidence" value="ECO:0007669"/>
    <property type="project" value="UniProtKB-UniRule"/>
</dbReference>
<dbReference type="GO" id="GO:0050568">
    <property type="term" value="F:protein-glutamine glutaminase activity"/>
    <property type="evidence" value="ECO:0007669"/>
    <property type="project" value="UniProtKB-UniRule"/>
</dbReference>
<reference evidence="4 5" key="1">
    <citation type="submission" date="2017-07" db="EMBL/GenBank/DDBJ databases">
        <title>Annotated genome sequence of Bacterioplanes sanyensis isolated from Red Sea.</title>
        <authorList>
            <person name="Rehman Z.U."/>
        </authorList>
    </citation>
    <scope>NUCLEOTIDE SEQUENCE [LARGE SCALE GENOMIC DNA]</scope>
    <source>
        <strain evidence="4 5">NV9</strain>
    </source>
</reference>
<dbReference type="HAMAP" id="MF_01440">
    <property type="entry name" value="CheD"/>
    <property type="match status" value="1"/>
</dbReference>
<dbReference type="CDD" id="cd16352">
    <property type="entry name" value="CheD"/>
    <property type="match status" value="1"/>
</dbReference>
<comment type="function">
    <text evidence="3">Probably deamidates glutamine residues to glutamate on methyl-accepting chemotaxis receptors (MCPs), playing an important role in chemotaxis.</text>
</comment>
<dbReference type="AlphaFoldDB" id="A0A222FM79"/>
<name>A0A222FM79_9GAMM</name>
<comment type="similarity">
    <text evidence="3">Belongs to the CheD family.</text>
</comment>
<organism evidence="4 5">
    <name type="scientific">Bacterioplanes sanyensis</name>
    <dbReference type="NCBI Taxonomy" id="1249553"/>
    <lineage>
        <taxon>Bacteria</taxon>
        <taxon>Pseudomonadati</taxon>
        <taxon>Pseudomonadota</taxon>
        <taxon>Gammaproteobacteria</taxon>
        <taxon>Oceanospirillales</taxon>
        <taxon>Oceanospirillaceae</taxon>
        <taxon>Bacterioplanes</taxon>
    </lineage>
</organism>
<dbReference type="PANTHER" id="PTHR35147:SF3">
    <property type="entry name" value="CHEMORECEPTOR GLUTAMINE DEAMIDASE CHED 1-RELATED"/>
    <property type="match status" value="1"/>
</dbReference>
<dbReference type="SUPFAM" id="SSF64438">
    <property type="entry name" value="CNF1/YfiH-like putative cysteine hydrolases"/>
    <property type="match status" value="1"/>
</dbReference>
<protein>
    <recommendedName>
        <fullName evidence="3">Probable chemoreceptor glutamine deamidase CheD</fullName>
        <ecNumber evidence="3">3.5.1.44</ecNumber>
    </recommendedName>
</protein>
<dbReference type="InterPro" id="IPR005659">
    <property type="entry name" value="Chemorcpt_Glu_NH3ase_CheD"/>
</dbReference>
<dbReference type="Proteomes" id="UP000202440">
    <property type="component" value="Chromosome"/>
</dbReference>
<comment type="catalytic activity">
    <reaction evidence="3">
        <text>L-glutaminyl-[protein] + H2O = L-glutamyl-[protein] + NH4(+)</text>
        <dbReference type="Rhea" id="RHEA:16441"/>
        <dbReference type="Rhea" id="RHEA-COMP:10207"/>
        <dbReference type="Rhea" id="RHEA-COMP:10208"/>
        <dbReference type="ChEBI" id="CHEBI:15377"/>
        <dbReference type="ChEBI" id="CHEBI:28938"/>
        <dbReference type="ChEBI" id="CHEBI:29973"/>
        <dbReference type="ChEBI" id="CHEBI:30011"/>
        <dbReference type="EC" id="3.5.1.44"/>
    </reaction>
</comment>
<dbReference type="InterPro" id="IPR038592">
    <property type="entry name" value="CheD-like_sf"/>
</dbReference>
<sequence>MTTYTVAPGEYRVSDQSSVILKTLLGSCVAVCLYDERVHVFGMNHFLLALDKYHQQSSVSGRYGIHAMELLINAMLKRGAEKKRMKAKVFGGANVLNQIGQQHFNIGQANVEFAFDFLQQEAIPVSSHDVGGENGRTILFDGSDLGVYVRLIDGRQQAQLLVEDESQWLSRQQQQQQRQPAGTVVFWDD</sequence>
<evidence type="ECO:0000313" key="4">
    <source>
        <dbReference type="EMBL" id="ASP39333.1"/>
    </source>
</evidence>
<dbReference type="KEGG" id="bsan:CHH28_11880"/>
<evidence type="ECO:0000256" key="3">
    <source>
        <dbReference type="HAMAP-Rule" id="MF_01440"/>
    </source>
</evidence>
<keyword evidence="5" id="KW-1185">Reference proteome</keyword>
<evidence type="ECO:0000256" key="1">
    <source>
        <dbReference type="ARBA" id="ARBA00022500"/>
    </source>
</evidence>
<dbReference type="EC" id="3.5.1.44" evidence="3"/>
<dbReference type="EMBL" id="CP022530">
    <property type="protein sequence ID" value="ASP39333.1"/>
    <property type="molecule type" value="Genomic_DNA"/>
</dbReference>
<evidence type="ECO:0000256" key="2">
    <source>
        <dbReference type="ARBA" id="ARBA00022801"/>
    </source>
</evidence>
<gene>
    <name evidence="3" type="primary">cheD</name>
    <name evidence="4" type="ORF">CHH28_11880</name>
</gene>
<dbReference type="PANTHER" id="PTHR35147">
    <property type="entry name" value="CHEMORECEPTOR GLUTAMINE DEAMIDASE CHED-RELATED"/>
    <property type="match status" value="1"/>
</dbReference>
<accession>A0A222FM79</accession>
<dbReference type="RefSeq" id="WP_094060513.1">
    <property type="nucleotide sequence ID" value="NZ_CP022530.1"/>
</dbReference>
<dbReference type="OrthoDB" id="9807202at2"/>
<dbReference type="Pfam" id="PF03975">
    <property type="entry name" value="CheD"/>
    <property type="match status" value="1"/>
</dbReference>
<dbReference type="InterPro" id="IPR011324">
    <property type="entry name" value="Cytotoxic_necrot_fac-like_cat"/>
</dbReference>